<proteinExistence type="predicted"/>
<evidence type="ECO:0000313" key="2">
    <source>
        <dbReference type="Proteomes" id="UP000236509"/>
    </source>
</evidence>
<gene>
    <name evidence="1" type="ORF">BN1326_50210</name>
</gene>
<name>A0A7U7JT96_9STAP</name>
<comment type="caution">
    <text evidence="1">The sequence shown here is derived from an EMBL/GenBank/DDBJ whole genome shotgun (WGS) entry which is preliminary data.</text>
</comment>
<reference evidence="1 2" key="1">
    <citation type="submission" date="2015-04" db="EMBL/GenBank/DDBJ databases">
        <authorList>
            <person name="Cao L."/>
            <person name="Gao C.H."/>
        </authorList>
    </citation>
    <scope>NUCLEOTIDE SEQUENCE [LARGE SCALE GENOMIC DNA]</scope>
    <source>
        <strain evidence="1 2">SH3</strain>
    </source>
</reference>
<accession>A0A7U7JT96</accession>
<keyword evidence="2" id="KW-1185">Reference proteome</keyword>
<organism evidence="1 2">
    <name type="scientific">Staphylococcus argenteus</name>
    <dbReference type="NCBI Taxonomy" id="985002"/>
    <lineage>
        <taxon>Bacteria</taxon>
        <taxon>Bacillati</taxon>
        <taxon>Bacillota</taxon>
        <taxon>Bacilli</taxon>
        <taxon>Bacillales</taxon>
        <taxon>Staphylococcaceae</taxon>
        <taxon>Staphylococcus</taxon>
    </lineage>
</organism>
<dbReference type="EMBL" id="CVOU01000017">
    <property type="protein sequence ID" value="CRI23862.1"/>
    <property type="molecule type" value="Genomic_DNA"/>
</dbReference>
<dbReference type="AlphaFoldDB" id="A0A7U7JT96"/>
<dbReference type="Proteomes" id="UP000236509">
    <property type="component" value="Unassembled WGS sequence"/>
</dbReference>
<evidence type="ECO:0000313" key="1">
    <source>
        <dbReference type="EMBL" id="CRI23862.1"/>
    </source>
</evidence>
<sequence length="46" mass="5391">MGLNYFVYMFKKGKYDFYELGGAVKSYAFRCVMCVMYILKVSNVIV</sequence>
<protein>
    <submittedName>
        <fullName evidence="1">Uncharacterized protein</fullName>
    </submittedName>
</protein>